<protein>
    <submittedName>
        <fullName evidence="2">EAL domain-containing protein (Putative c-di-GMP-specific phosphodiesterase class I)</fullName>
    </submittedName>
</protein>
<accession>A0A4R3ND18</accession>
<dbReference type="Gene3D" id="3.20.20.450">
    <property type="entry name" value="EAL domain"/>
    <property type="match status" value="1"/>
</dbReference>
<dbReference type="PROSITE" id="PS50883">
    <property type="entry name" value="EAL"/>
    <property type="match status" value="1"/>
</dbReference>
<dbReference type="Pfam" id="PF00563">
    <property type="entry name" value="EAL"/>
    <property type="match status" value="1"/>
</dbReference>
<dbReference type="AlphaFoldDB" id="A0A4R3ND18"/>
<evidence type="ECO:0000313" key="2">
    <source>
        <dbReference type="EMBL" id="TCT25083.1"/>
    </source>
</evidence>
<dbReference type="InterPro" id="IPR050706">
    <property type="entry name" value="Cyclic-di-GMP_PDE-like"/>
</dbReference>
<dbReference type="RefSeq" id="WP_132371244.1">
    <property type="nucleotide sequence ID" value="NZ_SMAN01000004.1"/>
</dbReference>
<dbReference type="OrthoDB" id="581425at2"/>
<dbReference type="Proteomes" id="UP000294650">
    <property type="component" value="Unassembled WGS sequence"/>
</dbReference>
<keyword evidence="3" id="KW-1185">Reference proteome</keyword>
<dbReference type="SUPFAM" id="SSF141868">
    <property type="entry name" value="EAL domain-like"/>
    <property type="match status" value="1"/>
</dbReference>
<organism evidence="2 3">
    <name type="scientific">Melghiribacillus thermohalophilus</name>
    <dbReference type="NCBI Taxonomy" id="1324956"/>
    <lineage>
        <taxon>Bacteria</taxon>
        <taxon>Bacillati</taxon>
        <taxon>Bacillota</taxon>
        <taxon>Bacilli</taxon>
        <taxon>Bacillales</taxon>
        <taxon>Bacillaceae</taxon>
        <taxon>Melghiribacillus</taxon>
    </lineage>
</organism>
<proteinExistence type="predicted"/>
<dbReference type="SMART" id="SM00052">
    <property type="entry name" value="EAL"/>
    <property type="match status" value="1"/>
</dbReference>
<reference evidence="2 3" key="1">
    <citation type="submission" date="2019-03" db="EMBL/GenBank/DDBJ databases">
        <title>Genomic Encyclopedia of Type Strains, Phase IV (KMG-IV): sequencing the most valuable type-strain genomes for metagenomic binning, comparative biology and taxonomic classification.</title>
        <authorList>
            <person name="Goeker M."/>
        </authorList>
    </citation>
    <scope>NUCLEOTIDE SEQUENCE [LARGE SCALE GENOMIC DNA]</scope>
    <source>
        <strain evidence="2 3">DSM 25894</strain>
    </source>
</reference>
<gene>
    <name evidence="2" type="ORF">EDD68_104158</name>
</gene>
<evidence type="ECO:0000259" key="1">
    <source>
        <dbReference type="PROSITE" id="PS50883"/>
    </source>
</evidence>
<name>A0A4R3ND18_9BACI</name>
<comment type="caution">
    <text evidence="2">The sequence shown here is derived from an EMBL/GenBank/DDBJ whole genome shotgun (WGS) entry which is preliminary data.</text>
</comment>
<dbReference type="InterPro" id="IPR001633">
    <property type="entry name" value="EAL_dom"/>
</dbReference>
<sequence length="255" mass="29162">MNASAMKEILEHGLFHHVFQPLYELKNDQVIGYESLLRVNNFDRTEDVFRTAREHGCLFDLDTSSVTNAVMHFSKYNLFKRQCLFVNLFPSTLQHPSFLSFSEKLLNTFPFDPSDMVIEINENEVIQNPESLKEMISFLKHNGFQIAIDDVGKGSASFQNIIEIEPDVIKLDKYFSKNLQHSLMKQEAVKVFVHFSSEAMKVVLEGIETKEDLEMAKELGVDIGQGFYLDKPAPLGQFATQDDQHAHTATTIHKD</sequence>
<dbReference type="EMBL" id="SMAN01000004">
    <property type="protein sequence ID" value="TCT25083.1"/>
    <property type="molecule type" value="Genomic_DNA"/>
</dbReference>
<evidence type="ECO:0000313" key="3">
    <source>
        <dbReference type="Proteomes" id="UP000294650"/>
    </source>
</evidence>
<dbReference type="PANTHER" id="PTHR33121:SF76">
    <property type="entry name" value="SIGNALING PROTEIN"/>
    <property type="match status" value="1"/>
</dbReference>
<dbReference type="PANTHER" id="PTHR33121">
    <property type="entry name" value="CYCLIC DI-GMP PHOSPHODIESTERASE PDEF"/>
    <property type="match status" value="1"/>
</dbReference>
<dbReference type="CDD" id="cd01948">
    <property type="entry name" value="EAL"/>
    <property type="match status" value="1"/>
</dbReference>
<dbReference type="InterPro" id="IPR035919">
    <property type="entry name" value="EAL_sf"/>
</dbReference>
<feature type="domain" description="EAL" evidence="1">
    <location>
        <begin position="1"/>
        <end position="246"/>
    </location>
</feature>
<dbReference type="GO" id="GO:0071111">
    <property type="term" value="F:cyclic-guanylate-specific phosphodiesterase activity"/>
    <property type="evidence" value="ECO:0007669"/>
    <property type="project" value="InterPro"/>
</dbReference>